<feature type="compositionally biased region" description="Acidic residues" evidence="1">
    <location>
        <begin position="16"/>
        <end position="37"/>
    </location>
</feature>
<evidence type="ECO:0000256" key="1">
    <source>
        <dbReference type="SAM" id="MobiDB-lite"/>
    </source>
</evidence>
<comment type="caution">
    <text evidence="2">The sequence shown here is derived from an EMBL/GenBank/DDBJ whole genome shotgun (WGS) entry which is preliminary data.</text>
</comment>
<evidence type="ECO:0000313" key="3">
    <source>
        <dbReference type="Proteomes" id="UP001151760"/>
    </source>
</evidence>
<reference evidence="2" key="1">
    <citation type="journal article" date="2022" name="Int. J. Mol. Sci.">
        <title>Draft Genome of Tanacetum Coccineum: Genomic Comparison of Closely Related Tanacetum-Family Plants.</title>
        <authorList>
            <person name="Yamashiro T."/>
            <person name="Shiraishi A."/>
            <person name="Nakayama K."/>
            <person name="Satake H."/>
        </authorList>
    </citation>
    <scope>NUCLEOTIDE SEQUENCE</scope>
</reference>
<organism evidence="2 3">
    <name type="scientific">Tanacetum coccineum</name>
    <dbReference type="NCBI Taxonomy" id="301880"/>
    <lineage>
        <taxon>Eukaryota</taxon>
        <taxon>Viridiplantae</taxon>
        <taxon>Streptophyta</taxon>
        <taxon>Embryophyta</taxon>
        <taxon>Tracheophyta</taxon>
        <taxon>Spermatophyta</taxon>
        <taxon>Magnoliopsida</taxon>
        <taxon>eudicotyledons</taxon>
        <taxon>Gunneridae</taxon>
        <taxon>Pentapetalae</taxon>
        <taxon>asterids</taxon>
        <taxon>campanulids</taxon>
        <taxon>Asterales</taxon>
        <taxon>Asteraceae</taxon>
        <taxon>Asteroideae</taxon>
        <taxon>Anthemideae</taxon>
        <taxon>Anthemidinae</taxon>
        <taxon>Tanacetum</taxon>
    </lineage>
</organism>
<feature type="region of interest" description="Disordered" evidence="1">
    <location>
        <begin position="1"/>
        <end position="51"/>
    </location>
</feature>
<proteinExistence type="predicted"/>
<dbReference type="EMBL" id="BQNB010017243">
    <property type="protein sequence ID" value="GJT60926.1"/>
    <property type="molecule type" value="Genomic_DNA"/>
</dbReference>
<accession>A0ABQ5FCD1</accession>
<evidence type="ECO:0000313" key="2">
    <source>
        <dbReference type="EMBL" id="GJT60926.1"/>
    </source>
</evidence>
<dbReference type="Proteomes" id="UP001151760">
    <property type="component" value="Unassembled WGS sequence"/>
</dbReference>
<sequence>MSLDHVFDFPANDSALELEDPVMEVEEDPKEYPEEDQVSLTRTETPPLPSSIPSPLLIDPIMLPDYQITTPYFLPWITLTRPSTFDVGGPSSAAVPEVPHLVGCPLSVVGSAVAQHHQKIGALYVRTNKMESI</sequence>
<name>A0ABQ5FCD1_9ASTR</name>
<reference evidence="2" key="2">
    <citation type="submission" date="2022-01" db="EMBL/GenBank/DDBJ databases">
        <authorList>
            <person name="Yamashiro T."/>
            <person name="Shiraishi A."/>
            <person name="Satake H."/>
            <person name="Nakayama K."/>
        </authorList>
    </citation>
    <scope>NUCLEOTIDE SEQUENCE</scope>
</reference>
<protein>
    <submittedName>
        <fullName evidence="2">Uncharacterized protein</fullName>
    </submittedName>
</protein>
<gene>
    <name evidence="2" type="ORF">Tco_1004459</name>
</gene>
<keyword evidence="3" id="KW-1185">Reference proteome</keyword>